<dbReference type="Proteomes" id="UP000623467">
    <property type="component" value="Unassembled WGS sequence"/>
</dbReference>
<gene>
    <name evidence="1" type="ORF">MSAN_01333800</name>
</gene>
<dbReference type="SUPFAM" id="SSF52047">
    <property type="entry name" value="RNI-like"/>
    <property type="match status" value="1"/>
</dbReference>
<dbReference type="InterPro" id="IPR032675">
    <property type="entry name" value="LRR_dom_sf"/>
</dbReference>
<evidence type="ECO:0000313" key="1">
    <source>
        <dbReference type="EMBL" id="KAF7357378.1"/>
    </source>
</evidence>
<sequence>MRVPQELVHLIVDNLHDDIPSLESCSLTARSFVSSAQTYLFNKVEILPPKNRDDPNSPCRKFHKLLTSSPHIAPLVDELEIVLVGSETSFAYDEDGDYLEERHVPWVMSGRTLSLVLSLLDLKRISLVENSPSEWNDVGEFSMSWNRLGRSLKAALTAVFSSPKLKSVRLRGIVVESPAQLLSLFSEATSLREMSIARVRFTQRWNELTPWPDFQPWHPQLQSLLVSEVDSDHFCRYFLHPRIDLTHIKSLTIATELNEYRERLAQAAISAATQHLAIYRPHWTETTFKSILTSNLRSMNFFSTDLLRLLPDVFAACAQNNSRLEKLVFEAGTYAFKPELLSHHIDARIESAVAHLSALKSVEIKAFLWADDDVPFPVWALSVRNALPSLVGRGLLTLTEIKRAYENPHYGWE</sequence>
<proteinExistence type="predicted"/>
<keyword evidence="2" id="KW-1185">Reference proteome</keyword>
<name>A0A8H6YAF4_9AGAR</name>
<comment type="caution">
    <text evidence="1">The sequence shown here is derived from an EMBL/GenBank/DDBJ whole genome shotgun (WGS) entry which is preliminary data.</text>
</comment>
<dbReference type="OrthoDB" id="2745898at2759"/>
<dbReference type="EMBL" id="JACAZH010000010">
    <property type="protein sequence ID" value="KAF7357378.1"/>
    <property type="molecule type" value="Genomic_DNA"/>
</dbReference>
<accession>A0A8H6YAF4</accession>
<protein>
    <submittedName>
        <fullName evidence="1">Uncharacterized protein</fullName>
    </submittedName>
</protein>
<dbReference type="AlphaFoldDB" id="A0A8H6YAF4"/>
<dbReference type="Gene3D" id="3.80.10.10">
    <property type="entry name" value="Ribonuclease Inhibitor"/>
    <property type="match status" value="1"/>
</dbReference>
<reference evidence="1" key="1">
    <citation type="submission" date="2020-05" db="EMBL/GenBank/DDBJ databases">
        <title>Mycena genomes resolve the evolution of fungal bioluminescence.</title>
        <authorList>
            <person name="Tsai I.J."/>
        </authorList>
    </citation>
    <scope>NUCLEOTIDE SEQUENCE</scope>
    <source>
        <strain evidence="1">160909Yilan</strain>
    </source>
</reference>
<organism evidence="1 2">
    <name type="scientific">Mycena sanguinolenta</name>
    <dbReference type="NCBI Taxonomy" id="230812"/>
    <lineage>
        <taxon>Eukaryota</taxon>
        <taxon>Fungi</taxon>
        <taxon>Dikarya</taxon>
        <taxon>Basidiomycota</taxon>
        <taxon>Agaricomycotina</taxon>
        <taxon>Agaricomycetes</taxon>
        <taxon>Agaricomycetidae</taxon>
        <taxon>Agaricales</taxon>
        <taxon>Marasmiineae</taxon>
        <taxon>Mycenaceae</taxon>
        <taxon>Mycena</taxon>
    </lineage>
</organism>
<evidence type="ECO:0000313" key="2">
    <source>
        <dbReference type="Proteomes" id="UP000623467"/>
    </source>
</evidence>